<dbReference type="PANTHER" id="PTHR36842">
    <property type="entry name" value="PROTEIN TOLB HOMOLOG"/>
    <property type="match status" value="1"/>
</dbReference>
<name>A0A4Q1S7K2_9BACT</name>
<evidence type="ECO:0000256" key="3">
    <source>
        <dbReference type="PROSITE-ProRule" id="PRU01091"/>
    </source>
</evidence>
<keyword evidence="4" id="KW-1133">Transmembrane helix</keyword>
<keyword evidence="2 3" id="KW-0238">DNA-binding</keyword>
<dbReference type="GO" id="GO:0000160">
    <property type="term" value="P:phosphorelay signal transduction system"/>
    <property type="evidence" value="ECO:0007669"/>
    <property type="project" value="InterPro"/>
</dbReference>
<dbReference type="InterPro" id="IPR036388">
    <property type="entry name" value="WH-like_DNA-bd_sf"/>
</dbReference>
<evidence type="ECO:0000313" key="6">
    <source>
        <dbReference type="EMBL" id="RXS92988.1"/>
    </source>
</evidence>
<dbReference type="EMBL" id="SDMK01000006">
    <property type="protein sequence ID" value="RXS92988.1"/>
    <property type="molecule type" value="Genomic_DNA"/>
</dbReference>
<comment type="similarity">
    <text evidence="1">Belongs to the TolB family.</text>
</comment>
<keyword evidence="7" id="KW-1185">Reference proteome</keyword>
<protein>
    <recommendedName>
        <fullName evidence="5">OmpR/PhoB-type domain-containing protein</fullName>
    </recommendedName>
</protein>
<feature type="transmembrane region" description="Helical" evidence="4">
    <location>
        <begin position="156"/>
        <end position="178"/>
    </location>
</feature>
<dbReference type="Gene3D" id="1.10.10.10">
    <property type="entry name" value="Winged helix-like DNA-binding domain superfamily/Winged helix DNA-binding domain"/>
    <property type="match status" value="1"/>
</dbReference>
<evidence type="ECO:0000313" key="7">
    <source>
        <dbReference type="Proteomes" id="UP000290253"/>
    </source>
</evidence>
<dbReference type="Pfam" id="PF07676">
    <property type="entry name" value="PD40"/>
    <property type="match status" value="6"/>
</dbReference>
<reference evidence="6 7" key="1">
    <citation type="journal article" date="2016" name="Int. J. Syst. Evol. Microbiol.">
        <title>Acidipila dinghuensis sp. nov., an acidobacterium isolated from forest soil.</title>
        <authorList>
            <person name="Jiang Y.W."/>
            <person name="Wang J."/>
            <person name="Chen M.H."/>
            <person name="Lv Y.Y."/>
            <person name="Qiu L.H."/>
        </authorList>
    </citation>
    <scope>NUCLEOTIDE SEQUENCE [LARGE SCALE GENOMIC DNA]</scope>
    <source>
        <strain evidence="6 7">DHOF10</strain>
    </source>
</reference>
<dbReference type="GO" id="GO:0003677">
    <property type="term" value="F:DNA binding"/>
    <property type="evidence" value="ECO:0007669"/>
    <property type="project" value="UniProtKB-UniRule"/>
</dbReference>
<dbReference type="InterPro" id="IPR011042">
    <property type="entry name" value="6-blade_b-propeller_TolB-like"/>
</dbReference>
<dbReference type="SUPFAM" id="SSF46894">
    <property type="entry name" value="C-terminal effector domain of the bipartite response regulators"/>
    <property type="match status" value="1"/>
</dbReference>
<dbReference type="OrthoDB" id="113438at2"/>
<dbReference type="Gene3D" id="2.120.10.30">
    <property type="entry name" value="TolB, C-terminal domain"/>
    <property type="match status" value="3"/>
</dbReference>
<dbReference type="SMART" id="SM00862">
    <property type="entry name" value="Trans_reg_C"/>
    <property type="match status" value="1"/>
</dbReference>
<accession>A0A4Q1S7K2</accession>
<organism evidence="6 7">
    <name type="scientific">Silvibacterium dinghuense</name>
    <dbReference type="NCBI Taxonomy" id="1560006"/>
    <lineage>
        <taxon>Bacteria</taxon>
        <taxon>Pseudomonadati</taxon>
        <taxon>Acidobacteriota</taxon>
        <taxon>Terriglobia</taxon>
        <taxon>Terriglobales</taxon>
        <taxon>Acidobacteriaceae</taxon>
        <taxon>Silvibacterium</taxon>
    </lineage>
</organism>
<evidence type="ECO:0000256" key="1">
    <source>
        <dbReference type="ARBA" id="ARBA00009820"/>
    </source>
</evidence>
<dbReference type="PANTHER" id="PTHR36842:SF1">
    <property type="entry name" value="PROTEIN TOLB"/>
    <property type="match status" value="1"/>
</dbReference>
<sequence>MSNQTVEARSPEATKREIYFFGGHRLEVKERRLWQGDVPVPLSPKAFDLLVVMLQSAGRLLEKDYLIRTVWPDSYVQDANLSVHIASIRKALGSTSATAQFIETIPKVGYRFVAPVSSACDAHRALAPAPASSEHAVAEYPRLPQLWMAVQSHGHWTSTALVLIAMLALACLVMLHWAKREKKVAETNTTTRPLIGPPGLFLQPAFSPDGQQLAYTWRSNRDSHQSVYVQRVSSGDRRLLADTGQDDYSPAWSPRGSEIAFLHSLGDNLPLQILAVDAKNPALRRIIGTICGANDAFRYPPALSWSPDAAMLVTTDCDNAAGGPSLARISVATGKKQELTHAPPRTVDDQAEFSPDGRWIAFRRSQGDSSDAIYLIASTGGQERRLTSDSNPIDGLAWSPDGTRIFFSSGRATSLGSIWSLPVGGGSPTAVTTPLTHTSSPAVSPVGRLMAYVDSPNNASVWRLSLNAQHDLEPFISSTFFDASAVYSPDGKRIAFRSDRSGANELWVCNSDGSQPQEITHFDGPMTGSPRWSPDGRSIAFDSRARGRSDIFVISVSGGQPTRLTDSSATGSDNVVPAWSHDGRTLYFSSNRSGAWQVWRHNLRSGAESQITMHGGFDAMETGDGCALIYVGDMNQNILHRLSLSSAGRDVEIASLGPGLWHPWTITRDYLYYVKRAPFSNGTTLVRMELGSHKSQIIDVLPQAINDSISVSPDEHQLLFARRSTTNSSIMILDGWN</sequence>
<comment type="caution">
    <text evidence="6">The sequence shown here is derived from an EMBL/GenBank/DDBJ whole genome shotgun (WGS) entry which is preliminary data.</text>
</comment>
<dbReference type="GO" id="GO:0006355">
    <property type="term" value="P:regulation of DNA-templated transcription"/>
    <property type="evidence" value="ECO:0007669"/>
    <property type="project" value="InterPro"/>
</dbReference>
<evidence type="ECO:0000256" key="4">
    <source>
        <dbReference type="SAM" id="Phobius"/>
    </source>
</evidence>
<dbReference type="AlphaFoldDB" id="A0A4Q1S7K2"/>
<dbReference type="InterPro" id="IPR016032">
    <property type="entry name" value="Sig_transdc_resp-reg_C-effctor"/>
</dbReference>
<dbReference type="InterPro" id="IPR001867">
    <property type="entry name" value="OmpR/PhoB-type_DNA-bd"/>
</dbReference>
<feature type="DNA-binding region" description="OmpR/PhoB-type" evidence="3">
    <location>
        <begin position="16"/>
        <end position="114"/>
    </location>
</feature>
<keyword evidence="4" id="KW-0812">Transmembrane</keyword>
<gene>
    <name evidence="6" type="ORF">ESZ00_19300</name>
</gene>
<dbReference type="SUPFAM" id="SSF82171">
    <property type="entry name" value="DPP6 N-terminal domain-like"/>
    <property type="match status" value="3"/>
</dbReference>
<evidence type="ECO:0000259" key="5">
    <source>
        <dbReference type="PROSITE" id="PS51755"/>
    </source>
</evidence>
<dbReference type="RefSeq" id="WP_129210055.1">
    <property type="nucleotide sequence ID" value="NZ_BMGU01000001.1"/>
</dbReference>
<dbReference type="Proteomes" id="UP000290253">
    <property type="component" value="Unassembled WGS sequence"/>
</dbReference>
<evidence type="ECO:0000256" key="2">
    <source>
        <dbReference type="ARBA" id="ARBA00023125"/>
    </source>
</evidence>
<dbReference type="Pfam" id="PF00486">
    <property type="entry name" value="Trans_reg_C"/>
    <property type="match status" value="1"/>
</dbReference>
<keyword evidence="4" id="KW-0472">Membrane</keyword>
<proteinExistence type="inferred from homology"/>
<dbReference type="CDD" id="cd00383">
    <property type="entry name" value="trans_reg_C"/>
    <property type="match status" value="1"/>
</dbReference>
<dbReference type="PROSITE" id="PS51755">
    <property type="entry name" value="OMPR_PHOB"/>
    <property type="match status" value="1"/>
</dbReference>
<feature type="domain" description="OmpR/PhoB-type" evidence="5">
    <location>
        <begin position="16"/>
        <end position="114"/>
    </location>
</feature>
<dbReference type="InterPro" id="IPR011659">
    <property type="entry name" value="WD40"/>
</dbReference>